<feature type="non-terminal residue" evidence="1">
    <location>
        <position position="129"/>
    </location>
</feature>
<dbReference type="AlphaFoldDB" id="W7THD2"/>
<comment type="caution">
    <text evidence="1">The sequence shown here is derived from an EMBL/GenBank/DDBJ whole genome shotgun (WGS) entry which is preliminary data.</text>
</comment>
<evidence type="ECO:0000313" key="2">
    <source>
        <dbReference type="Proteomes" id="UP000019335"/>
    </source>
</evidence>
<protein>
    <submittedName>
        <fullName evidence="1">Uncharacterized protein</fullName>
    </submittedName>
</protein>
<accession>W7THD2</accession>
<organism evidence="1 2">
    <name type="scientific">Nannochloropsis gaditana</name>
    <dbReference type="NCBI Taxonomy" id="72520"/>
    <lineage>
        <taxon>Eukaryota</taxon>
        <taxon>Sar</taxon>
        <taxon>Stramenopiles</taxon>
        <taxon>Ochrophyta</taxon>
        <taxon>Eustigmatophyceae</taxon>
        <taxon>Eustigmatales</taxon>
        <taxon>Monodopsidaceae</taxon>
        <taxon>Nannochloropsis</taxon>
    </lineage>
</organism>
<dbReference type="Proteomes" id="UP000019335">
    <property type="component" value="Unassembled WGS sequence"/>
</dbReference>
<keyword evidence="2" id="KW-1185">Reference proteome</keyword>
<evidence type="ECO:0000313" key="1">
    <source>
        <dbReference type="EMBL" id="EWM20364.1"/>
    </source>
</evidence>
<reference evidence="1 2" key="1">
    <citation type="journal article" date="2014" name="Mol. Plant">
        <title>Chromosome Scale Genome Assembly and Transcriptome Profiling of Nannochloropsis gaditana in Nitrogen Depletion.</title>
        <authorList>
            <person name="Corteggiani Carpinelli E."/>
            <person name="Telatin A."/>
            <person name="Vitulo N."/>
            <person name="Forcato C."/>
            <person name="D'Angelo M."/>
            <person name="Schiavon R."/>
            <person name="Vezzi A."/>
            <person name="Giacometti G.M."/>
            <person name="Morosinotto T."/>
            <person name="Valle G."/>
        </authorList>
    </citation>
    <scope>NUCLEOTIDE SEQUENCE [LARGE SCALE GENOMIC DNA]</scope>
    <source>
        <strain evidence="1 2">B-31</strain>
    </source>
</reference>
<proteinExistence type="predicted"/>
<dbReference type="EMBL" id="AZIL01003150">
    <property type="protein sequence ID" value="EWM20364.1"/>
    <property type="molecule type" value="Genomic_DNA"/>
</dbReference>
<sequence>MDSSLLGPSARLKTFLPLSPPSPPSPPPFPFFLLIPCIFHLSPLPLPLHGLLPPLPPSLPPSVPPVHPLRRRLPHPLLPFLLHHLRHFLLLLLLPLHPPSACRQQGRSVYSGSPESLANAGVHLEGCSL</sequence>
<gene>
    <name evidence="1" type="ORF">Naga_100457g3</name>
</gene>
<name>W7THD2_9STRA</name>